<comment type="similarity">
    <text evidence="1">Belongs to the TrbG/VirB9 family.</text>
</comment>
<evidence type="ECO:0000313" key="4">
    <source>
        <dbReference type="EMBL" id="PHO19432.1"/>
    </source>
</evidence>
<keyword evidence="5" id="KW-1185">Reference proteome</keyword>
<dbReference type="AlphaFoldDB" id="A0A2G1DLQ2"/>
<reference evidence="4 5" key="1">
    <citation type="submission" date="2017-09" db="EMBL/GenBank/DDBJ databases">
        <title>Arcobacter canalis sp. nov., a new species isolated from a water canal contaminated with urban sewage.</title>
        <authorList>
            <person name="Perez-Cataluna A."/>
            <person name="Salas-Masso N."/>
            <person name="Figueras M.J."/>
        </authorList>
    </citation>
    <scope>NUCLEOTIDE SEQUENCE [LARGE SCALE GENOMIC DNA]</scope>
    <source>
        <strain evidence="4 5">F98-3</strain>
    </source>
</reference>
<dbReference type="Proteomes" id="UP000221222">
    <property type="component" value="Unassembled WGS sequence"/>
</dbReference>
<sequence>MKIFIILIFPIILFANSIFLEDSNTNSNQSNQNTVLEDNTFVDLENVQKAFLNKSSKTLSSIKNINYKENKTYKIQTRTLMNTMIVFSNDKIAGEPYYGNKGFIITKLGIGKYDLSNIVMIQPKYIGIDTNLTIIGQSGNIYSFYIYSTDYKSKSIPDNVVFIHNQETNTNKIKIVNLEKEEFLKNKKADNQAKKIISDPNYFYIGEGKNRIKIYKDQVIDDFVQDGAEDLKAKKIFRDNKFVYFKYDKDYSLSSFPAIFKVIDGFDSPINFRIVGDYLVAETIANKFTLRIENKHVCVRRLKDINHEKK</sequence>
<dbReference type="InterPro" id="IPR010258">
    <property type="entry name" value="Conjugal_tfr_TrbG/VirB9/CagX"/>
</dbReference>
<keyword evidence="2" id="KW-0732">Signal</keyword>
<name>A0A2G1DLQ2_9BACT</name>
<proteinExistence type="inferred from homology"/>
<evidence type="ECO:0000313" key="6">
    <source>
        <dbReference type="Proteomes" id="UP000262712"/>
    </source>
</evidence>
<dbReference type="CDD" id="cd06911">
    <property type="entry name" value="VirB9_CagX_TrbG"/>
    <property type="match status" value="1"/>
</dbReference>
<dbReference type="InterPro" id="IPR033645">
    <property type="entry name" value="VirB9/CagX/TrbG_C"/>
</dbReference>
<evidence type="ECO:0000256" key="1">
    <source>
        <dbReference type="ARBA" id="ARBA00006135"/>
    </source>
</evidence>
<evidence type="ECO:0000313" key="5">
    <source>
        <dbReference type="Proteomes" id="UP000221222"/>
    </source>
</evidence>
<gene>
    <name evidence="3" type="ORF">AMOL_1223</name>
    <name evidence="4" type="ORF">CPU12_01240</name>
</gene>
<dbReference type="Proteomes" id="UP000262712">
    <property type="component" value="Chromosome"/>
</dbReference>
<organism evidence="4 5">
    <name type="scientific">Malaciobacter molluscorum LMG 25693</name>
    <dbReference type="NCBI Taxonomy" id="870501"/>
    <lineage>
        <taxon>Bacteria</taxon>
        <taxon>Pseudomonadati</taxon>
        <taxon>Campylobacterota</taxon>
        <taxon>Epsilonproteobacteria</taxon>
        <taxon>Campylobacterales</taxon>
        <taxon>Arcobacteraceae</taxon>
        <taxon>Malaciobacter</taxon>
    </lineage>
</organism>
<dbReference type="EMBL" id="CP032098">
    <property type="protein sequence ID" value="AXX92204.1"/>
    <property type="molecule type" value="Genomic_DNA"/>
</dbReference>
<dbReference type="RefSeq" id="WP_099341248.1">
    <property type="nucleotide sequence ID" value="NZ_CP032098.1"/>
</dbReference>
<protein>
    <submittedName>
        <fullName evidence="3">P-type type IV conjugative transfer system translocation pore protein TrbG/VirB9</fullName>
    </submittedName>
</protein>
<accession>A0A2G1DLQ2</accession>
<dbReference type="Pfam" id="PF03524">
    <property type="entry name" value="CagX"/>
    <property type="match status" value="1"/>
</dbReference>
<dbReference type="InterPro" id="IPR038161">
    <property type="entry name" value="VirB9/CagX/TrbG_C_sf"/>
</dbReference>
<dbReference type="KEGG" id="amol:AMOL_1223"/>
<dbReference type="Gene3D" id="2.60.40.2500">
    <property type="match status" value="1"/>
</dbReference>
<reference evidence="3 6" key="2">
    <citation type="submission" date="2018-08" db="EMBL/GenBank/DDBJ databases">
        <title>Complete genome of the Arcobacter molluscorum type strain LMG 25693.</title>
        <authorList>
            <person name="Miller W.G."/>
            <person name="Yee E."/>
            <person name="Bono J.L."/>
        </authorList>
    </citation>
    <scope>NUCLEOTIDE SEQUENCE [LARGE SCALE GENOMIC DNA]</scope>
    <source>
        <strain evidence="3 6">CECT 7696</strain>
    </source>
</reference>
<evidence type="ECO:0000313" key="3">
    <source>
        <dbReference type="EMBL" id="AXX92204.1"/>
    </source>
</evidence>
<evidence type="ECO:0000256" key="2">
    <source>
        <dbReference type="ARBA" id="ARBA00022729"/>
    </source>
</evidence>
<dbReference type="EMBL" id="NXFY01000001">
    <property type="protein sequence ID" value="PHO19432.1"/>
    <property type="molecule type" value="Genomic_DNA"/>
</dbReference>